<feature type="region of interest" description="Disordered" evidence="1">
    <location>
        <begin position="685"/>
        <end position="705"/>
    </location>
</feature>
<dbReference type="GO" id="GO:0016197">
    <property type="term" value="P:endosomal transport"/>
    <property type="evidence" value="ECO:0007669"/>
    <property type="project" value="TreeGrafter"/>
</dbReference>
<dbReference type="PROSITE" id="PS50031">
    <property type="entry name" value="EH"/>
    <property type="match status" value="1"/>
</dbReference>
<feature type="region of interest" description="Disordered" evidence="1">
    <location>
        <begin position="417"/>
        <end position="447"/>
    </location>
</feature>
<name>A0AA86VPU3_9FABA</name>
<gene>
    <name evidence="4" type="ORF">AYBTSS11_LOCUS25191</name>
</gene>
<dbReference type="EMBL" id="OY731406">
    <property type="protein sequence ID" value="CAJ1973131.1"/>
    <property type="molecule type" value="Genomic_DNA"/>
</dbReference>
<evidence type="ECO:0000256" key="1">
    <source>
        <dbReference type="SAM" id="MobiDB-lite"/>
    </source>
</evidence>
<evidence type="ECO:0000313" key="4">
    <source>
        <dbReference type="EMBL" id="CAJ1973131.1"/>
    </source>
</evidence>
<dbReference type="GO" id="GO:0005509">
    <property type="term" value="F:calcium ion binding"/>
    <property type="evidence" value="ECO:0007669"/>
    <property type="project" value="InterPro"/>
</dbReference>
<dbReference type="Proteomes" id="UP001189624">
    <property type="component" value="Chromosome 9"/>
</dbReference>
<dbReference type="SMART" id="SM00027">
    <property type="entry name" value="EH"/>
    <property type="match status" value="1"/>
</dbReference>
<evidence type="ECO:0000259" key="2">
    <source>
        <dbReference type="PROSITE" id="PS50031"/>
    </source>
</evidence>
<protein>
    <submittedName>
        <fullName evidence="4">Uncharacterized protein</fullName>
    </submittedName>
</protein>
<feature type="domain" description="EF-hand" evidence="3">
    <location>
        <begin position="16"/>
        <end position="51"/>
    </location>
</feature>
<dbReference type="Gramene" id="rna-AYBTSS11_LOCUS25191">
    <property type="protein sequence ID" value="CAJ1973131.1"/>
    <property type="gene ID" value="gene-AYBTSS11_LOCUS25191"/>
</dbReference>
<organism evidence="4 5">
    <name type="scientific">Sphenostylis stenocarpa</name>
    <dbReference type="NCBI Taxonomy" id="92480"/>
    <lineage>
        <taxon>Eukaryota</taxon>
        <taxon>Viridiplantae</taxon>
        <taxon>Streptophyta</taxon>
        <taxon>Embryophyta</taxon>
        <taxon>Tracheophyta</taxon>
        <taxon>Spermatophyta</taxon>
        <taxon>Magnoliopsida</taxon>
        <taxon>eudicotyledons</taxon>
        <taxon>Gunneridae</taxon>
        <taxon>Pentapetalae</taxon>
        <taxon>rosids</taxon>
        <taxon>fabids</taxon>
        <taxon>Fabales</taxon>
        <taxon>Fabaceae</taxon>
        <taxon>Papilionoideae</taxon>
        <taxon>50 kb inversion clade</taxon>
        <taxon>NPAAA clade</taxon>
        <taxon>indigoferoid/millettioid clade</taxon>
        <taxon>Phaseoleae</taxon>
        <taxon>Sphenostylis</taxon>
    </lineage>
</organism>
<dbReference type="GO" id="GO:0005634">
    <property type="term" value="C:nucleus"/>
    <property type="evidence" value="ECO:0007669"/>
    <property type="project" value="TreeGrafter"/>
</dbReference>
<keyword evidence="5" id="KW-1185">Reference proteome</keyword>
<sequence length="705" mass="78743">MTFLSLSDSNYVICGLCAEVLKKVWDLSDQDNDSMLSLKEFCFALYLMERYREGRPLPQSLPSNVIFDETLMSMTGQPKNAYGNAAWGISQGFQQQQGMPGARPVAPTAGLRPPVHGISARADGITQPNQKMSGTPVLEDSFLNPIDNGEQNILNSKPQDATSAEKKSDEAQNVILDSKEKIELYRNKMQELVLYKSRCDNRLNEITERASADKREAESLGKKYAEKYKQVAEIASKLTVEEAKFRDIQERKVELQQAIVKMEQGGSADGILQVRAERIQSDLEELFKALAERCKKHGIDVKSITMVQLPAVNAFLSVPIFNVVVFVYVYEPNELQGWQPGVSEGAALWDEDWDKFEDEGFANDLTFGTKNTPSKPKPAFVDAEQNFSDDNFINGSPVNANGKQENSANGDYTVEDESYAHSEEDLARSHHDSLARRSTVESPSQDFVNAHFGKGSEADAETHRSFDESTWRAFDSNDDVDSVWGLNTKTKDSDFEQGDFFKSDDFGLNPVRIGSTHTDGTFQTKSPFVFDDSVPATPVSKFENSPRYSEAGDHFFEMSRFDSFRHEGGYSPQPETLTRFDSISSSKDFGYGNDKFTRFDSISSSKDFGYSNDNKFTRFDSISSSRDFGYNPEKLTRVDSMNSSNDFGFGRQGHARFDSISSTKDFGHSGAFSFDDSDPFGSSGPFKVSSEHHSPKKGSDNWSAF</sequence>
<proteinExistence type="predicted"/>
<dbReference type="InterPro" id="IPR011992">
    <property type="entry name" value="EF-hand-dom_pair"/>
</dbReference>
<accession>A0AA86VPU3</accession>
<reference evidence="4" key="1">
    <citation type="submission" date="2023-10" db="EMBL/GenBank/DDBJ databases">
        <authorList>
            <person name="Domelevo Entfellner J.-B."/>
        </authorList>
    </citation>
    <scope>NUCLEOTIDE SEQUENCE</scope>
</reference>
<dbReference type="GO" id="GO:0006897">
    <property type="term" value="P:endocytosis"/>
    <property type="evidence" value="ECO:0007669"/>
    <property type="project" value="TreeGrafter"/>
</dbReference>
<feature type="compositionally biased region" description="Basic and acidic residues" evidence="1">
    <location>
        <begin position="418"/>
        <end position="439"/>
    </location>
</feature>
<dbReference type="Gene3D" id="1.10.238.10">
    <property type="entry name" value="EF-hand"/>
    <property type="match status" value="1"/>
</dbReference>
<dbReference type="PANTHER" id="PTHR11216:SF137">
    <property type="entry name" value="CALCIUM-BINDING EF HAND FAMILY PROTEIN"/>
    <property type="match status" value="1"/>
</dbReference>
<dbReference type="GO" id="GO:0005737">
    <property type="term" value="C:cytoplasm"/>
    <property type="evidence" value="ECO:0007669"/>
    <property type="project" value="TreeGrafter"/>
</dbReference>
<dbReference type="SUPFAM" id="SSF47473">
    <property type="entry name" value="EF-hand"/>
    <property type="match status" value="1"/>
</dbReference>
<evidence type="ECO:0000259" key="3">
    <source>
        <dbReference type="PROSITE" id="PS50222"/>
    </source>
</evidence>
<dbReference type="PROSITE" id="PS50222">
    <property type="entry name" value="EF_HAND_2"/>
    <property type="match status" value="1"/>
</dbReference>
<dbReference type="PANTHER" id="PTHR11216">
    <property type="entry name" value="EH DOMAIN"/>
    <property type="match status" value="1"/>
</dbReference>
<feature type="compositionally biased region" description="Polar residues" evidence="1">
    <location>
        <begin position="149"/>
        <end position="162"/>
    </location>
</feature>
<dbReference type="GO" id="GO:0005886">
    <property type="term" value="C:plasma membrane"/>
    <property type="evidence" value="ECO:0007669"/>
    <property type="project" value="TreeGrafter"/>
</dbReference>
<dbReference type="AlphaFoldDB" id="A0AA86VPU3"/>
<dbReference type="InterPro" id="IPR002048">
    <property type="entry name" value="EF_hand_dom"/>
</dbReference>
<feature type="domain" description="EH" evidence="2">
    <location>
        <begin position="1"/>
        <end position="66"/>
    </location>
</feature>
<evidence type="ECO:0000313" key="5">
    <source>
        <dbReference type="Proteomes" id="UP001189624"/>
    </source>
</evidence>
<feature type="compositionally biased region" description="Basic and acidic residues" evidence="1">
    <location>
        <begin position="689"/>
        <end position="699"/>
    </location>
</feature>
<dbReference type="Pfam" id="PF12763">
    <property type="entry name" value="EH"/>
    <property type="match status" value="1"/>
</dbReference>
<dbReference type="InterPro" id="IPR000261">
    <property type="entry name" value="EH_dom"/>
</dbReference>
<feature type="region of interest" description="Disordered" evidence="1">
    <location>
        <begin position="146"/>
        <end position="170"/>
    </location>
</feature>